<dbReference type="EMBL" id="CM004478">
    <property type="protein sequence ID" value="OCT73355.1"/>
    <property type="molecule type" value="Genomic_DNA"/>
</dbReference>
<dbReference type="AlphaFoldDB" id="A0A974HCX8"/>
<proteinExistence type="predicted"/>
<protein>
    <submittedName>
        <fullName evidence="1">Uncharacterized protein</fullName>
    </submittedName>
</protein>
<organism evidence="1 2">
    <name type="scientific">Xenopus laevis</name>
    <name type="common">African clawed frog</name>
    <dbReference type="NCBI Taxonomy" id="8355"/>
    <lineage>
        <taxon>Eukaryota</taxon>
        <taxon>Metazoa</taxon>
        <taxon>Chordata</taxon>
        <taxon>Craniata</taxon>
        <taxon>Vertebrata</taxon>
        <taxon>Euteleostomi</taxon>
        <taxon>Amphibia</taxon>
        <taxon>Batrachia</taxon>
        <taxon>Anura</taxon>
        <taxon>Pipoidea</taxon>
        <taxon>Pipidae</taxon>
        <taxon>Xenopodinae</taxon>
        <taxon>Xenopus</taxon>
        <taxon>Xenopus</taxon>
    </lineage>
</organism>
<reference evidence="2" key="1">
    <citation type="journal article" date="2016" name="Nature">
        <title>Genome evolution in the allotetraploid frog Xenopus laevis.</title>
        <authorList>
            <person name="Session A.M."/>
            <person name="Uno Y."/>
            <person name="Kwon T."/>
            <person name="Chapman J.A."/>
            <person name="Toyoda A."/>
            <person name="Takahashi S."/>
            <person name="Fukui A."/>
            <person name="Hikosaka A."/>
            <person name="Suzuki A."/>
            <person name="Kondo M."/>
            <person name="van Heeringen S.J."/>
            <person name="Quigley I."/>
            <person name="Heinz S."/>
            <person name="Ogino H."/>
            <person name="Ochi H."/>
            <person name="Hellsten U."/>
            <person name="Lyons J.B."/>
            <person name="Simakov O."/>
            <person name="Putnam N."/>
            <person name="Stites J."/>
            <person name="Kuroki Y."/>
            <person name="Tanaka T."/>
            <person name="Michiue T."/>
            <person name="Watanabe M."/>
            <person name="Bogdanovic O."/>
            <person name="Lister R."/>
            <person name="Georgiou G."/>
            <person name="Paranjpe S.S."/>
            <person name="van Kruijsbergen I."/>
            <person name="Shu S."/>
            <person name="Carlson J."/>
            <person name="Kinoshita T."/>
            <person name="Ohta Y."/>
            <person name="Mawaribuchi S."/>
            <person name="Jenkins J."/>
            <person name="Grimwood J."/>
            <person name="Schmutz J."/>
            <person name="Mitros T."/>
            <person name="Mozaffari S.V."/>
            <person name="Suzuki Y."/>
            <person name="Haramoto Y."/>
            <person name="Yamamoto T.S."/>
            <person name="Takagi C."/>
            <person name="Heald R."/>
            <person name="Miller K."/>
            <person name="Haudenschild C."/>
            <person name="Kitzman J."/>
            <person name="Nakayama T."/>
            <person name="Izutsu Y."/>
            <person name="Robert J."/>
            <person name="Fortriede J."/>
            <person name="Burns K."/>
            <person name="Lotay V."/>
            <person name="Karimi K."/>
            <person name="Yasuoka Y."/>
            <person name="Dichmann D.S."/>
            <person name="Flajnik M.F."/>
            <person name="Houston D.W."/>
            <person name="Shendure J."/>
            <person name="DuPasquier L."/>
            <person name="Vize P.D."/>
            <person name="Zorn A.M."/>
            <person name="Ito M."/>
            <person name="Marcotte E.M."/>
            <person name="Wallingford J.B."/>
            <person name="Ito Y."/>
            <person name="Asashima M."/>
            <person name="Ueno N."/>
            <person name="Matsuda Y."/>
            <person name="Veenstra G.J."/>
            <person name="Fujiyama A."/>
            <person name="Harland R.M."/>
            <person name="Taira M."/>
            <person name="Rokhsar D.S."/>
        </authorList>
    </citation>
    <scope>NUCLEOTIDE SEQUENCE [LARGE SCALE GENOMIC DNA]</scope>
    <source>
        <strain evidence="2">J</strain>
    </source>
</reference>
<dbReference type="Proteomes" id="UP000694892">
    <property type="component" value="Chromosome 7L"/>
</dbReference>
<evidence type="ECO:0000313" key="1">
    <source>
        <dbReference type="EMBL" id="OCT73355.1"/>
    </source>
</evidence>
<gene>
    <name evidence="1" type="ORF">XELAEV_18036337mg</name>
</gene>
<dbReference type="PROSITE" id="PS51257">
    <property type="entry name" value="PROKAR_LIPOPROTEIN"/>
    <property type="match status" value="1"/>
</dbReference>
<accession>A0A974HCX8</accession>
<sequence length="67" mass="7420">MVKLPFCRLLPFEVDCGGVLIAAWFACRNGGSARILLCVLTQQSGFFRCTNQFNSMRDFGGTKTDPL</sequence>
<evidence type="ECO:0000313" key="2">
    <source>
        <dbReference type="Proteomes" id="UP000694892"/>
    </source>
</evidence>
<name>A0A974HCX8_XENLA</name>